<sequence length="655" mass="74595">MRKSYRFVTCKTTRSKASSPIAIPSHANHVFIKFILKTCSQSYFSLSLILPVTLLHATCTTFGRFTFWGSLTEPLFITLQLTALTASTTYIQHKRYIKRIGRDQMGHADMPEKYKKVVPHTNGGTKTRSSLKAFSERSSDEGNLTYDDVSFYYNYYGDWDSLDKWLRKVVPVAAFASIRHDTFIDIGEGVQIADEIEKVLEELDFRGRRCIGLFGHYSIVMPSRPHFIGTRFIRYLANRIARVLGLQDIDMANDIREELVMETGDSRRVLQDGTTRPLVHIVRAYCRDRLHVNFGIPYRVIVDRSSTVYQKEPDQSFQPGYQELADNSTDLPTVICEVGMSDVVSKVIFDCLTSLAGSRGKIDLSLGVDLTINNLGLTGIRLFVLDSSITTLVRFAGRNQSVARFTLSKIENRLIHLRYLRDRLQAMQTREERVKYEAYVHIQPTVFSTIEYYERTRDYLMTVSGGEVTDRDIVETCRVVLENAEVIQMTRGEDDFLVTNSNGERLDSLAVKVEAFLGLLLGFEAQVTLDTATLERIFSAVAEACKSEKLEGVTSSVSLILDRRHISNERYEEFAHLQGPNFNPVAFRGGQAITVQNVVLGHLKDWVIENLARRYVGRGFYNSRALKIAAAMFCLRRHHQHGVTVYDLRSWRAVQ</sequence>
<dbReference type="AlphaFoldDB" id="A0A060SYC2"/>
<evidence type="ECO:0000313" key="2">
    <source>
        <dbReference type="EMBL" id="CDP33524.1"/>
    </source>
</evidence>
<gene>
    <name evidence="2" type="ORF">GNLVRS02_ARAD1A11308g</name>
</gene>
<dbReference type="EMBL" id="HG937691">
    <property type="protein sequence ID" value="CDP33524.1"/>
    <property type="molecule type" value="Genomic_DNA"/>
</dbReference>
<organism evidence="2">
    <name type="scientific">Blastobotrys adeninivorans</name>
    <name type="common">Yeast</name>
    <name type="synonym">Arxula adeninivorans</name>
    <dbReference type="NCBI Taxonomy" id="409370"/>
    <lineage>
        <taxon>Eukaryota</taxon>
        <taxon>Fungi</taxon>
        <taxon>Dikarya</taxon>
        <taxon>Ascomycota</taxon>
        <taxon>Saccharomycotina</taxon>
        <taxon>Dipodascomycetes</taxon>
        <taxon>Dipodascales</taxon>
        <taxon>Trichomonascaceae</taxon>
        <taxon>Blastobotrys</taxon>
    </lineage>
</organism>
<name>A0A060SYC2_BLAAD</name>
<reference evidence="2" key="2">
    <citation type="submission" date="2014-06" db="EMBL/GenBank/DDBJ databases">
        <title>The complete genome of Blastobotrys (Arxula) adeninivorans LS3 - a yeast of biotechnological interest.</title>
        <authorList>
            <person name="Kunze G."/>
            <person name="Gaillardin C."/>
            <person name="Czernicka M."/>
            <person name="Durrens P."/>
            <person name="Martin T."/>
            <person name="Boer E."/>
            <person name="Gabaldon T."/>
            <person name="Cruz J."/>
            <person name="Talla E."/>
            <person name="Marck C."/>
            <person name="Goffeau A."/>
            <person name="Barbe V."/>
            <person name="Baret P."/>
            <person name="Baronian K."/>
            <person name="Beier S."/>
            <person name="Bleykasten C."/>
            <person name="Bode R."/>
            <person name="Casaregola S."/>
            <person name="Despons L."/>
            <person name="Fairhead C."/>
            <person name="Giersberg M."/>
            <person name="Gierski P."/>
            <person name="Hahnel U."/>
            <person name="Hartmann A."/>
            <person name="Jankowska D."/>
            <person name="Jubin C."/>
            <person name="Jung P."/>
            <person name="Lafontaine I."/>
            <person name="Leh-Louis V."/>
            <person name="Lemaire M."/>
            <person name="Marcet-Houben M."/>
            <person name="Mascher M."/>
            <person name="Morel G."/>
            <person name="Richard G.-F."/>
            <person name="Riechen J."/>
            <person name="Sacerdot C."/>
            <person name="Sarkar A."/>
            <person name="Savel G."/>
            <person name="Schacherer J."/>
            <person name="Sherman D."/>
            <person name="Straub M.-L."/>
            <person name="Stein N."/>
            <person name="Thierry A."/>
            <person name="Trautwein-Schult A."/>
            <person name="Westhof E."/>
            <person name="Worch S."/>
            <person name="Dujon B."/>
            <person name="Souciet J.-L."/>
            <person name="Wincker P."/>
            <person name="Scholz U."/>
            <person name="Neuveglise N."/>
        </authorList>
    </citation>
    <scope>NUCLEOTIDE SEQUENCE</scope>
    <source>
        <strain evidence="2">LS3</strain>
    </source>
</reference>
<evidence type="ECO:0000256" key="1">
    <source>
        <dbReference type="SAM" id="Phobius"/>
    </source>
</evidence>
<reference evidence="2" key="1">
    <citation type="submission" date="2014-02" db="EMBL/GenBank/DDBJ databases">
        <authorList>
            <person name="Genoscope - CEA"/>
        </authorList>
    </citation>
    <scope>NUCLEOTIDE SEQUENCE</scope>
    <source>
        <strain evidence="2">LS3</strain>
    </source>
</reference>
<keyword evidence="1" id="KW-0472">Membrane</keyword>
<keyword evidence="1" id="KW-1133">Transmembrane helix</keyword>
<protein>
    <submittedName>
        <fullName evidence="2">ARAD1A11308p</fullName>
    </submittedName>
</protein>
<keyword evidence="1" id="KW-0812">Transmembrane</keyword>
<feature type="transmembrane region" description="Helical" evidence="1">
    <location>
        <begin position="43"/>
        <end position="63"/>
    </location>
</feature>
<dbReference type="PhylomeDB" id="A0A060SYC2"/>
<accession>A0A060SYC2</accession>
<proteinExistence type="predicted"/>